<dbReference type="PANTHER" id="PTHR48435">
    <property type="entry name" value="POLYPROTEIN"/>
    <property type="match status" value="1"/>
</dbReference>
<protein>
    <submittedName>
        <fullName evidence="1">Uncharacterized protein</fullName>
    </submittedName>
</protein>
<dbReference type="OrthoDB" id="1747335at2759"/>
<proteinExistence type="predicted"/>
<keyword evidence="2" id="KW-1185">Reference proteome</keyword>
<dbReference type="EMBL" id="JAIQCV010000001">
    <property type="protein sequence ID" value="KAH1129886.1"/>
    <property type="molecule type" value="Genomic_DNA"/>
</dbReference>
<reference evidence="1 2" key="1">
    <citation type="journal article" date="2021" name="Plant Biotechnol. J.">
        <title>Multi-omics assisted identification of the key and species-specific regulatory components of drought-tolerant mechanisms in Gossypium stocksii.</title>
        <authorList>
            <person name="Yu D."/>
            <person name="Ke L."/>
            <person name="Zhang D."/>
            <person name="Wu Y."/>
            <person name="Sun Y."/>
            <person name="Mei J."/>
            <person name="Sun J."/>
            <person name="Sun Y."/>
        </authorList>
    </citation>
    <scope>NUCLEOTIDE SEQUENCE [LARGE SCALE GENOMIC DNA]</scope>
    <source>
        <strain evidence="2">cv. E1</strain>
        <tissue evidence="1">Leaf</tissue>
    </source>
</reference>
<organism evidence="1 2">
    <name type="scientific">Gossypium stocksii</name>
    <dbReference type="NCBI Taxonomy" id="47602"/>
    <lineage>
        <taxon>Eukaryota</taxon>
        <taxon>Viridiplantae</taxon>
        <taxon>Streptophyta</taxon>
        <taxon>Embryophyta</taxon>
        <taxon>Tracheophyta</taxon>
        <taxon>Spermatophyta</taxon>
        <taxon>Magnoliopsida</taxon>
        <taxon>eudicotyledons</taxon>
        <taxon>Gunneridae</taxon>
        <taxon>Pentapetalae</taxon>
        <taxon>rosids</taxon>
        <taxon>malvids</taxon>
        <taxon>Malvales</taxon>
        <taxon>Malvaceae</taxon>
        <taxon>Malvoideae</taxon>
        <taxon>Gossypium</taxon>
    </lineage>
</organism>
<sequence>MEEIPETSSSQQRSTQKSSIRRTTFTLVDILQGKWLDMIQEFHSWLETRKLTEDSNYNILMEFVSRFTDLAQPIRIIHHHFLGNPDDILTLKRREFRKRKCYSYDKRDLARHFKIMTNLFCALGLNSNLKPVILSFILDPLQVTVNQALQRQNRDILQLTVGEIQQEVFIALEDICNRKKIFKDYLHGDKRIDRACDESYLKYKCLRDISENTK</sequence>
<dbReference type="AlphaFoldDB" id="A0A9D4AL75"/>
<dbReference type="PANTHER" id="PTHR48435:SF1">
    <property type="entry name" value="POLYPROTEIN"/>
    <property type="match status" value="1"/>
</dbReference>
<name>A0A9D4AL75_9ROSI</name>
<evidence type="ECO:0000313" key="2">
    <source>
        <dbReference type="Proteomes" id="UP000828251"/>
    </source>
</evidence>
<accession>A0A9D4AL75</accession>
<dbReference type="InterPro" id="IPR053098">
    <property type="entry name" value="Petuviruses_polyprotein"/>
</dbReference>
<evidence type="ECO:0000313" key="1">
    <source>
        <dbReference type="EMBL" id="KAH1129886.1"/>
    </source>
</evidence>
<comment type="caution">
    <text evidence="1">The sequence shown here is derived from an EMBL/GenBank/DDBJ whole genome shotgun (WGS) entry which is preliminary data.</text>
</comment>
<gene>
    <name evidence="1" type="ORF">J1N35_001264</name>
</gene>
<dbReference type="Proteomes" id="UP000828251">
    <property type="component" value="Unassembled WGS sequence"/>
</dbReference>